<dbReference type="Proteomes" id="UP000634308">
    <property type="component" value="Unassembled WGS sequence"/>
</dbReference>
<sequence length="278" mass="31236">MEQHPLIHPILLERLQEDIEWGRGIVEKTLPRLEADAGLSSLSLITYDLGVRLYFSGPDGLNEAGQMLALAGNLDAFIVYLALFPRGEKELEMILHDSVVRPTTGPNSTAHTGTWLQAFYLNLLWRNAVVIDNVLLRDYTSTLQASSTWSPPYRYAQMAALRAVYEGSPDALQLIHEAWNSVETPWEGEEHEDMLIRTELAGSEIAVLTQIHLGDEAGLNRDVAYGLRSHQRYYERTEDLQDDPNGWISLPLLGLCALAKWRGMTITVQSPFLPLDLI</sequence>
<comment type="caution">
    <text evidence="1">The sequence shown here is derived from an EMBL/GenBank/DDBJ whole genome shotgun (WGS) entry which is preliminary data.</text>
</comment>
<accession>A0ABQ2RRF0</accession>
<dbReference type="InterPro" id="IPR029074">
    <property type="entry name" value="Imm49"/>
</dbReference>
<protein>
    <recommendedName>
        <fullName evidence="3">Immunity 49 family protein</fullName>
    </recommendedName>
</protein>
<evidence type="ECO:0008006" key="3">
    <source>
        <dbReference type="Google" id="ProtNLM"/>
    </source>
</evidence>
<dbReference type="Pfam" id="PF15575">
    <property type="entry name" value="Imm49"/>
    <property type="match status" value="1"/>
</dbReference>
<proteinExistence type="predicted"/>
<gene>
    <name evidence="1" type="ORF">GCM10008959_08610</name>
</gene>
<organism evidence="1 2">
    <name type="scientific">Deinococcus seoulensis</name>
    <dbReference type="NCBI Taxonomy" id="1837379"/>
    <lineage>
        <taxon>Bacteria</taxon>
        <taxon>Thermotogati</taxon>
        <taxon>Deinococcota</taxon>
        <taxon>Deinococci</taxon>
        <taxon>Deinococcales</taxon>
        <taxon>Deinococcaceae</taxon>
        <taxon>Deinococcus</taxon>
    </lineage>
</organism>
<keyword evidence="2" id="KW-1185">Reference proteome</keyword>
<evidence type="ECO:0000313" key="1">
    <source>
        <dbReference type="EMBL" id="GGR49596.1"/>
    </source>
</evidence>
<evidence type="ECO:0000313" key="2">
    <source>
        <dbReference type="Proteomes" id="UP000634308"/>
    </source>
</evidence>
<reference evidence="2" key="1">
    <citation type="journal article" date="2019" name="Int. J. Syst. Evol. Microbiol.">
        <title>The Global Catalogue of Microorganisms (GCM) 10K type strain sequencing project: providing services to taxonomists for standard genome sequencing and annotation.</title>
        <authorList>
            <consortium name="The Broad Institute Genomics Platform"/>
            <consortium name="The Broad Institute Genome Sequencing Center for Infectious Disease"/>
            <person name="Wu L."/>
            <person name="Ma J."/>
        </authorList>
    </citation>
    <scope>NUCLEOTIDE SEQUENCE [LARGE SCALE GENOMIC DNA]</scope>
    <source>
        <strain evidence="2">JCM 31404</strain>
    </source>
</reference>
<name>A0ABQ2RRF0_9DEIO</name>
<dbReference type="EMBL" id="BMQM01000003">
    <property type="protein sequence ID" value="GGR49596.1"/>
    <property type="molecule type" value="Genomic_DNA"/>
</dbReference>